<comment type="caution">
    <text evidence="1">The sequence shown here is derived from an EMBL/GenBank/DDBJ whole genome shotgun (WGS) entry which is preliminary data.</text>
</comment>
<dbReference type="EMBL" id="CAJOBG010050428">
    <property type="protein sequence ID" value="CAF4480187.1"/>
    <property type="molecule type" value="Genomic_DNA"/>
</dbReference>
<feature type="non-terminal residue" evidence="1">
    <location>
        <position position="1"/>
    </location>
</feature>
<dbReference type="Proteomes" id="UP000663856">
    <property type="component" value="Unassembled WGS sequence"/>
</dbReference>
<reference evidence="1" key="1">
    <citation type="submission" date="2021-02" db="EMBL/GenBank/DDBJ databases">
        <authorList>
            <person name="Nowell W R."/>
        </authorList>
    </citation>
    <scope>NUCLEOTIDE SEQUENCE</scope>
</reference>
<dbReference type="AlphaFoldDB" id="A0A816ZU30"/>
<dbReference type="Proteomes" id="UP000663866">
    <property type="component" value="Unassembled WGS sequence"/>
</dbReference>
<evidence type="ECO:0000313" key="2">
    <source>
        <dbReference type="EMBL" id="CAF4480187.1"/>
    </source>
</evidence>
<dbReference type="SUPFAM" id="SSF53448">
    <property type="entry name" value="Nucleotide-diphospho-sugar transferases"/>
    <property type="match status" value="1"/>
</dbReference>
<dbReference type="Gene3D" id="3.90.550.10">
    <property type="entry name" value="Spore Coat Polysaccharide Biosynthesis Protein SpsA, Chain A"/>
    <property type="match status" value="1"/>
</dbReference>
<evidence type="ECO:0000313" key="1">
    <source>
        <dbReference type="EMBL" id="CAF2226805.1"/>
    </source>
</evidence>
<name>A0A816ZU30_9BILA</name>
<evidence type="ECO:0000313" key="4">
    <source>
        <dbReference type="Proteomes" id="UP000663866"/>
    </source>
</evidence>
<keyword evidence="4" id="KW-1185">Reference proteome</keyword>
<protein>
    <recommendedName>
        <fullName evidence="5">Nucleotidyl transferase domain-containing protein</fullName>
    </recommendedName>
</protein>
<organism evidence="1 3">
    <name type="scientific">Rotaria magnacalcarata</name>
    <dbReference type="NCBI Taxonomy" id="392030"/>
    <lineage>
        <taxon>Eukaryota</taxon>
        <taxon>Metazoa</taxon>
        <taxon>Spiralia</taxon>
        <taxon>Gnathifera</taxon>
        <taxon>Rotifera</taxon>
        <taxon>Eurotatoria</taxon>
        <taxon>Bdelloidea</taxon>
        <taxon>Philodinida</taxon>
        <taxon>Philodinidae</taxon>
        <taxon>Rotaria</taxon>
    </lineage>
</organism>
<accession>A0A816ZU30</accession>
<dbReference type="EMBL" id="CAJNRF010017259">
    <property type="protein sequence ID" value="CAF2226805.1"/>
    <property type="molecule type" value="Genomic_DNA"/>
</dbReference>
<sequence length="193" mass="21695">SCATKVVSLPTTPDGQALSTEAGLREIHPEQDLIVSSCDHGIVVSDDIWSKFHKNPDCDAAIFTITGFPGVLRRPEAYAYVKAETDLTVSSVSVKKPISPTPDRDPLLVGTFWFKKAKLLKEGIEVMKRHPELRVNGELYLDSIFNIFINKLNLKVRIIPLSGYINWGDPQSLAEALYWEENFLNPDKRRSRV</sequence>
<evidence type="ECO:0000313" key="3">
    <source>
        <dbReference type="Proteomes" id="UP000663856"/>
    </source>
</evidence>
<gene>
    <name evidence="2" type="ORF">OVN521_LOCUS39567</name>
    <name evidence="1" type="ORF">WKI299_LOCUS35808</name>
</gene>
<proteinExistence type="predicted"/>
<dbReference type="InterPro" id="IPR029044">
    <property type="entry name" value="Nucleotide-diphossugar_trans"/>
</dbReference>
<evidence type="ECO:0008006" key="5">
    <source>
        <dbReference type="Google" id="ProtNLM"/>
    </source>
</evidence>